<keyword evidence="1" id="KW-1133">Transmembrane helix</keyword>
<dbReference type="EMBL" id="PQVF01000004">
    <property type="protein sequence ID" value="POY37322.1"/>
    <property type="molecule type" value="Genomic_DNA"/>
</dbReference>
<dbReference type="Proteomes" id="UP000236893">
    <property type="component" value="Unassembled WGS sequence"/>
</dbReference>
<dbReference type="AlphaFoldDB" id="A0A2S5A4T5"/>
<gene>
    <name evidence="2" type="ORF">C3K47_06030</name>
</gene>
<dbReference type="OrthoDB" id="675470at2"/>
<accession>A0A2S5A4T5</accession>
<protein>
    <recommendedName>
        <fullName evidence="4">Phage holin family protein</fullName>
    </recommendedName>
</protein>
<proteinExistence type="predicted"/>
<evidence type="ECO:0000256" key="1">
    <source>
        <dbReference type="SAM" id="Phobius"/>
    </source>
</evidence>
<name>A0A2S5A4T5_9SPHI</name>
<keyword evidence="1" id="KW-0472">Membrane</keyword>
<evidence type="ECO:0008006" key="4">
    <source>
        <dbReference type="Google" id="ProtNLM"/>
    </source>
</evidence>
<reference evidence="2 3" key="1">
    <citation type="submission" date="2018-01" db="EMBL/GenBank/DDBJ databases">
        <authorList>
            <person name="Gaut B.S."/>
            <person name="Morton B.R."/>
            <person name="Clegg M.T."/>
            <person name="Duvall M.R."/>
        </authorList>
    </citation>
    <scope>NUCLEOTIDE SEQUENCE [LARGE SCALE GENOMIC DNA]</scope>
    <source>
        <strain evidence="2 3">HR-AV</strain>
    </source>
</reference>
<organism evidence="2 3">
    <name type="scientific">Solitalea longa</name>
    <dbReference type="NCBI Taxonomy" id="2079460"/>
    <lineage>
        <taxon>Bacteria</taxon>
        <taxon>Pseudomonadati</taxon>
        <taxon>Bacteroidota</taxon>
        <taxon>Sphingobacteriia</taxon>
        <taxon>Sphingobacteriales</taxon>
        <taxon>Sphingobacteriaceae</taxon>
        <taxon>Solitalea</taxon>
    </lineage>
</organism>
<dbReference type="RefSeq" id="WP_103788230.1">
    <property type="nucleotide sequence ID" value="NZ_PQVF01000004.1"/>
</dbReference>
<comment type="caution">
    <text evidence="2">The sequence shown here is derived from an EMBL/GenBank/DDBJ whole genome shotgun (WGS) entry which is preliminary data.</text>
</comment>
<evidence type="ECO:0000313" key="2">
    <source>
        <dbReference type="EMBL" id="POY37322.1"/>
    </source>
</evidence>
<evidence type="ECO:0000313" key="3">
    <source>
        <dbReference type="Proteomes" id="UP000236893"/>
    </source>
</evidence>
<keyword evidence="3" id="KW-1185">Reference proteome</keyword>
<feature type="transmembrane region" description="Helical" evidence="1">
    <location>
        <begin position="46"/>
        <end position="66"/>
    </location>
</feature>
<keyword evidence="1" id="KW-0812">Transmembrane</keyword>
<sequence>MKTDEDFRLELLVEQFKEKIDLKLKYLTLQIVENVSKTLANSITRGILLGGLITVILFCSVALAFYLGNLLQQLWCGFLIVAGLYLLITIVFFFIKEAVLERRLVNFFIKIMLKNKDHEHPEQNNIVK</sequence>
<feature type="transmembrane region" description="Helical" evidence="1">
    <location>
        <begin position="72"/>
        <end position="95"/>
    </location>
</feature>